<dbReference type="KEGG" id="vg:55014836"/>
<keyword evidence="3" id="KW-0804">Transcription</keyword>
<evidence type="ECO:0000259" key="4">
    <source>
        <dbReference type="PROSITE" id="PS50943"/>
    </source>
</evidence>
<dbReference type="SMART" id="SM00530">
    <property type="entry name" value="HTH_XRE"/>
    <property type="match status" value="1"/>
</dbReference>
<reference evidence="6" key="1">
    <citation type="submission" date="2019-01" db="EMBL/GenBank/DDBJ databases">
        <title>New genus Fibralongavirus in Staphylococcus pseudintermedius Siphoviridae phages.</title>
        <authorList>
            <person name="Zeman M."/>
            <person name="Vrbovska V."/>
            <person name="Bardy P."/>
            <person name="Pantucek R."/>
        </authorList>
    </citation>
    <scope>NUCLEOTIDE SEQUENCE [LARGE SCALE GENOMIC DNA]</scope>
</reference>
<evidence type="ECO:0000256" key="3">
    <source>
        <dbReference type="ARBA" id="ARBA00023163"/>
    </source>
</evidence>
<dbReference type="RefSeq" id="YP_009823326.1">
    <property type="nucleotide sequence ID" value="NC_048192.1"/>
</dbReference>
<dbReference type="GO" id="GO:0003677">
    <property type="term" value="F:DNA binding"/>
    <property type="evidence" value="ECO:0007669"/>
    <property type="project" value="UniProtKB-KW"/>
</dbReference>
<dbReference type="GeneID" id="55014836"/>
<dbReference type="CDD" id="cd00093">
    <property type="entry name" value="HTH_XRE"/>
    <property type="match status" value="1"/>
</dbReference>
<dbReference type="Pfam" id="PF01381">
    <property type="entry name" value="HTH_3"/>
    <property type="match status" value="1"/>
</dbReference>
<evidence type="ECO:0000256" key="2">
    <source>
        <dbReference type="ARBA" id="ARBA00023125"/>
    </source>
</evidence>
<keyword evidence="2" id="KW-0238">DNA-binding</keyword>
<keyword evidence="6" id="KW-1185">Reference proteome</keyword>
<feature type="domain" description="HTH cro/C1-type" evidence="4">
    <location>
        <begin position="14"/>
        <end position="68"/>
    </location>
</feature>
<evidence type="ECO:0000313" key="6">
    <source>
        <dbReference type="Proteomes" id="UP000310300"/>
    </source>
</evidence>
<organism evidence="5 6">
    <name type="scientific">Staphylococcus phage vB_SpsS_QT1</name>
    <dbReference type="NCBI Taxonomy" id="2510452"/>
    <lineage>
        <taxon>Viruses</taxon>
        <taxon>Duplodnaviria</taxon>
        <taxon>Heunggongvirae</taxon>
        <taxon>Uroviricota</taxon>
        <taxon>Caudoviricetes</taxon>
        <taxon>Fibralongavirus</taxon>
        <taxon>Fibralongavirus QT1</taxon>
    </lineage>
</organism>
<dbReference type="SUPFAM" id="SSF47413">
    <property type="entry name" value="lambda repressor-like DNA-binding domains"/>
    <property type="match status" value="1"/>
</dbReference>
<proteinExistence type="predicted"/>
<dbReference type="PANTHER" id="PTHR40661">
    <property type="match status" value="1"/>
</dbReference>
<protein>
    <submittedName>
        <fullName evidence="5">C1-type lambda-like repressor</fullName>
    </submittedName>
</protein>
<dbReference type="Proteomes" id="UP000310300">
    <property type="component" value="Segment"/>
</dbReference>
<sequence length="108" mass="12830">MEENQVRKNLSDNLKRLMKEHNIDQKELAEAIGVSQPTISNWLKQTKYPRIKKIQDLAEYFNVPKSRITEKQSLQQETMAAHFDKDGLTAEEIDEVNRFIEWVRNRDK</sequence>
<dbReference type="EMBL" id="MK450538">
    <property type="protein sequence ID" value="QBJ05141.1"/>
    <property type="molecule type" value="Genomic_DNA"/>
</dbReference>
<accession>A0A4P6QX74</accession>
<evidence type="ECO:0000313" key="5">
    <source>
        <dbReference type="EMBL" id="QBJ05141.1"/>
    </source>
</evidence>
<dbReference type="InterPro" id="IPR010982">
    <property type="entry name" value="Lambda_DNA-bd_dom_sf"/>
</dbReference>
<name>A0A4P6QX74_9CAUD</name>
<evidence type="ECO:0000256" key="1">
    <source>
        <dbReference type="ARBA" id="ARBA00023015"/>
    </source>
</evidence>
<dbReference type="PANTHER" id="PTHR40661:SF1">
    <property type="entry name" value="HTH CRO_C1-TYPE DOMAIN-CONTAINING PROTEIN"/>
    <property type="match status" value="1"/>
</dbReference>
<dbReference type="PROSITE" id="PS50943">
    <property type="entry name" value="HTH_CROC1"/>
    <property type="match status" value="1"/>
</dbReference>
<dbReference type="Gene3D" id="1.10.260.40">
    <property type="entry name" value="lambda repressor-like DNA-binding domains"/>
    <property type="match status" value="1"/>
</dbReference>
<keyword evidence="1" id="KW-0805">Transcription regulation</keyword>
<dbReference type="InterPro" id="IPR001387">
    <property type="entry name" value="Cro/C1-type_HTH"/>
</dbReference>